<organism evidence="13 14">
    <name type="scientific">Anaerotruncus colihominis</name>
    <dbReference type="NCBI Taxonomy" id="169435"/>
    <lineage>
        <taxon>Bacteria</taxon>
        <taxon>Bacillati</taxon>
        <taxon>Bacillota</taxon>
        <taxon>Clostridia</taxon>
        <taxon>Eubacteriales</taxon>
        <taxon>Oscillospiraceae</taxon>
        <taxon>Anaerotruncus</taxon>
    </lineage>
</organism>
<evidence type="ECO:0000256" key="9">
    <source>
        <dbReference type="ARBA" id="ARBA00023049"/>
    </source>
</evidence>
<keyword evidence="9 11" id="KW-0482">Metalloprotease</keyword>
<evidence type="ECO:0000259" key="12">
    <source>
        <dbReference type="SMART" id="SM00228"/>
    </source>
</evidence>
<dbReference type="Pfam" id="PF17820">
    <property type="entry name" value="PDZ_6"/>
    <property type="match status" value="1"/>
</dbReference>
<dbReference type="InterPro" id="IPR041489">
    <property type="entry name" value="PDZ_6"/>
</dbReference>
<gene>
    <name evidence="13" type="primary">rseP</name>
    <name evidence="13" type="ORF">D0435_02240</name>
</gene>
<dbReference type="SMART" id="SM00228">
    <property type="entry name" value="PDZ"/>
    <property type="match status" value="1"/>
</dbReference>
<keyword evidence="10 11" id="KW-0472">Membrane</keyword>
<dbReference type="EC" id="3.4.24.-" evidence="11"/>
<proteinExistence type="inferred from homology"/>
<accession>A0A845QGK2</accession>
<dbReference type="InterPro" id="IPR008915">
    <property type="entry name" value="Peptidase_M50"/>
</dbReference>
<evidence type="ECO:0000256" key="8">
    <source>
        <dbReference type="ARBA" id="ARBA00022989"/>
    </source>
</evidence>
<evidence type="ECO:0000313" key="13">
    <source>
        <dbReference type="EMBL" id="NBH60494.1"/>
    </source>
</evidence>
<feature type="transmembrane region" description="Helical" evidence="11">
    <location>
        <begin position="306"/>
        <end position="326"/>
    </location>
</feature>
<keyword evidence="8 11" id="KW-1133">Transmembrane helix</keyword>
<comment type="cofactor">
    <cofactor evidence="1 11">
        <name>Zn(2+)</name>
        <dbReference type="ChEBI" id="CHEBI:29105"/>
    </cofactor>
</comment>
<evidence type="ECO:0000256" key="3">
    <source>
        <dbReference type="ARBA" id="ARBA00007931"/>
    </source>
</evidence>
<evidence type="ECO:0000256" key="4">
    <source>
        <dbReference type="ARBA" id="ARBA00022670"/>
    </source>
</evidence>
<dbReference type="InterPro" id="IPR004387">
    <property type="entry name" value="Pept_M50_Zn"/>
</dbReference>
<dbReference type="InterPro" id="IPR036034">
    <property type="entry name" value="PDZ_sf"/>
</dbReference>
<feature type="domain" description="PDZ" evidence="12">
    <location>
        <begin position="102"/>
        <end position="173"/>
    </location>
</feature>
<dbReference type="EMBL" id="QXWK01000002">
    <property type="protein sequence ID" value="NBH60494.1"/>
    <property type="molecule type" value="Genomic_DNA"/>
</dbReference>
<dbReference type="AlphaFoldDB" id="A0A845QGK2"/>
<dbReference type="GO" id="GO:0006508">
    <property type="term" value="P:proteolysis"/>
    <property type="evidence" value="ECO:0007669"/>
    <property type="project" value="UniProtKB-KW"/>
</dbReference>
<dbReference type="PANTHER" id="PTHR42837:SF2">
    <property type="entry name" value="MEMBRANE METALLOPROTEASE ARASP2, CHLOROPLASTIC-RELATED"/>
    <property type="match status" value="1"/>
</dbReference>
<dbReference type="GO" id="GO:0046872">
    <property type="term" value="F:metal ion binding"/>
    <property type="evidence" value="ECO:0007669"/>
    <property type="project" value="UniProtKB-KW"/>
</dbReference>
<keyword evidence="5 11" id="KW-0812">Transmembrane</keyword>
<evidence type="ECO:0000256" key="2">
    <source>
        <dbReference type="ARBA" id="ARBA00004141"/>
    </source>
</evidence>
<dbReference type="Pfam" id="PF02163">
    <property type="entry name" value="Peptidase_M50"/>
    <property type="match status" value="1"/>
</dbReference>
<dbReference type="SUPFAM" id="SSF50156">
    <property type="entry name" value="PDZ domain-like"/>
    <property type="match status" value="1"/>
</dbReference>
<sequence>MTVIYAVILFVMLIFPHELGHFTVAKAVGVRVNEFAFGMGPAIFQRQKGETLYSIRLIPIGGYCAMEGENEESENSRAFNNKPVWAKISVLLAGSAMNVLIAILAMTLVMGYIGTATTTIDEVQTGTPAYEAGLLSEDKVLSVNGTPIEKWNDIAAAIGSGEDRLSITVERNGEEETFEMTPEKTEDGRYIIGVTSKVSHNALTAVSNGAKGTWSMTKGMFSALAQLVSGEVSTDELSGPVGIVSLVSETKNYGMIYFGYLVALISLNLALMNMLPLPALDGGRIIFVIIRKITGKMISDNLEGKIHGAGMILLFGFMIFVTWNDITRLFTS</sequence>
<evidence type="ECO:0000313" key="14">
    <source>
        <dbReference type="Proteomes" id="UP000446866"/>
    </source>
</evidence>
<dbReference type="PANTHER" id="PTHR42837">
    <property type="entry name" value="REGULATOR OF SIGMA-E PROTEASE RSEP"/>
    <property type="match status" value="1"/>
</dbReference>
<keyword evidence="4 13" id="KW-0645">Protease</keyword>
<comment type="caution">
    <text evidence="13">The sequence shown here is derived from an EMBL/GenBank/DDBJ whole genome shotgun (WGS) entry which is preliminary data.</text>
</comment>
<dbReference type="Gene3D" id="2.30.42.10">
    <property type="match status" value="1"/>
</dbReference>
<dbReference type="Proteomes" id="UP000446866">
    <property type="component" value="Unassembled WGS sequence"/>
</dbReference>
<keyword evidence="11" id="KW-0479">Metal-binding</keyword>
<keyword evidence="7 11" id="KW-0862">Zinc</keyword>
<protein>
    <recommendedName>
        <fullName evidence="11">Zinc metalloprotease</fullName>
        <ecNumber evidence="11">3.4.24.-</ecNumber>
    </recommendedName>
</protein>
<comment type="subcellular location">
    <subcellularLocation>
        <location evidence="2">Membrane</location>
        <topology evidence="2">Multi-pass membrane protein</topology>
    </subcellularLocation>
</comment>
<keyword evidence="6 11" id="KW-0378">Hydrolase</keyword>
<comment type="similarity">
    <text evidence="3 11">Belongs to the peptidase M50B family.</text>
</comment>
<evidence type="ECO:0000256" key="5">
    <source>
        <dbReference type="ARBA" id="ARBA00022692"/>
    </source>
</evidence>
<dbReference type="GO" id="GO:0004222">
    <property type="term" value="F:metalloendopeptidase activity"/>
    <property type="evidence" value="ECO:0007669"/>
    <property type="project" value="InterPro"/>
</dbReference>
<dbReference type="CDD" id="cd23081">
    <property type="entry name" value="cpPDZ_EcRseP-like"/>
    <property type="match status" value="1"/>
</dbReference>
<dbReference type="GO" id="GO:0016020">
    <property type="term" value="C:membrane"/>
    <property type="evidence" value="ECO:0007669"/>
    <property type="project" value="UniProtKB-SubCell"/>
</dbReference>
<evidence type="ECO:0000256" key="7">
    <source>
        <dbReference type="ARBA" id="ARBA00022833"/>
    </source>
</evidence>
<dbReference type="NCBIfam" id="TIGR00054">
    <property type="entry name" value="RIP metalloprotease RseP"/>
    <property type="match status" value="1"/>
</dbReference>
<name>A0A845QGK2_9FIRM</name>
<evidence type="ECO:0000256" key="1">
    <source>
        <dbReference type="ARBA" id="ARBA00001947"/>
    </source>
</evidence>
<feature type="transmembrane region" description="Helical" evidence="11">
    <location>
        <begin position="255"/>
        <end position="275"/>
    </location>
</feature>
<dbReference type="CDD" id="cd06163">
    <property type="entry name" value="S2P-M50_PDZ_RseP-like"/>
    <property type="match status" value="1"/>
</dbReference>
<keyword evidence="14" id="KW-1185">Reference proteome</keyword>
<dbReference type="RefSeq" id="WP_160200795.1">
    <property type="nucleotide sequence ID" value="NZ_QXWK01000002.1"/>
</dbReference>
<evidence type="ECO:0000256" key="6">
    <source>
        <dbReference type="ARBA" id="ARBA00022801"/>
    </source>
</evidence>
<evidence type="ECO:0000256" key="11">
    <source>
        <dbReference type="RuleBase" id="RU362031"/>
    </source>
</evidence>
<feature type="transmembrane region" description="Helical" evidence="11">
    <location>
        <begin position="84"/>
        <end position="109"/>
    </location>
</feature>
<reference evidence="13 14" key="1">
    <citation type="submission" date="2018-08" db="EMBL/GenBank/DDBJ databases">
        <title>Murine metabolic-syndrome-specific gut microbial biobank.</title>
        <authorList>
            <person name="Liu C."/>
        </authorList>
    </citation>
    <scope>NUCLEOTIDE SEQUENCE [LARGE SCALE GENOMIC DNA]</scope>
    <source>
        <strain evidence="13 14">28</strain>
    </source>
</reference>
<evidence type="ECO:0000256" key="10">
    <source>
        <dbReference type="ARBA" id="ARBA00023136"/>
    </source>
</evidence>
<dbReference type="InterPro" id="IPR001478">
    <property type="entry name" value="PDZ"/>
</dbReference>